<keyword evidence="3" id="KW-0378">Hydrolase</keyword>
<reference evidence="7 8" key="1">
    <citation type="submission" date="2024-03" db="EMBL/GenBank/DDBJ databases">
        <title>Complete genome sequence of the green alga Chloropicon roscoffensis RCC1871.</title>
        <authorList>
            <person name="Lemieux C."/>
            <person name="Pombert J.-F."/>
            <person name="Otis C."/>
            <person name="Turmel M."/>
        </authorList>
    </citation>
    <scope>NUCLEOTIDE SEQUENCE [LARGE SCALE GENOMIC DNA]</scope>
    <source>
        <strain evidence="7 8">RCC1871</strain>
    </source>
</reference>
<dbReference type="HAMAP" id="MF_01962">
    <property type="entry name" value="Adenine_deaminase"/>
    <property type="match status" value="1"/>
</dbReference>
<dbReference type="AlphaFoldDB" id="A0AAX4PLJ9"/>
<keyword evidence="4" id="KW-0862">Zinc</keyword>
<dbReference type="InterPro" id="IPR006330">
    <property type="entry name" value="Ado/ade_deaminase"/>
</dbReference>
<organism evidence="7 8">
    <name type="scientific">Chloropicon roscoffensis</name>
    <dbReference type="NCBI Taxonomy" id="1461544"/>
    <lineage>
        <taxon>Eukaryota</taxon>
        <taxon>Viridiplantae</taxon>
        <taxon>Chlorophyta</taxon>
        <taxon>Chloropicophyceae</taxon>
        <taxon>Chloropicales</taxon>
        <taxon>Chloropicaceae</taxon>
        <taxon>Chloropicon</taxon>
    </lineage>
</organism>
<dbReference type="SUPFAM" id="SSF51556">
    <property type="entry name" value="Metallo-dependent hydrolases"/>
    <property type="match status" value="1"/>
</dbReference>
<dbReference type="InterPro" id="IPR001365">
    <property type="entry name" value="A_deaminase_dom"/>
</dbReference>
<evidence type="ECO:0000256" key="5">
    <source>
        <dbReference type="ARBA" id="ARBA00023080"/>
    </source>
</evidence>
<dbReference type="Gene3D" id="3.20.20.140">
    <property type="entry name" value="Metal-dependent hydrolases"/>
    <property type="match status" value="1"/>
</dbReference>
<proteinExistence type="inferred from homology"/>
<sequence>MGDVVDLRRVKCGWLSPAQARSINGDAGELARFVRGLPKAELHVHIEGTFEPELILAIAERNGLEGKLAGYDGDAEAWCESQRSLRNFDDLQGFLDLYYAGCDVLRSEDDFYDLCMSYCRKAAAGGVRRAEIFFDPQTHTVERNALPLSVVINGLHRACVDAKTGLGLDAALIMCFLRHRHPGCTWASPPAPAEEPLSVLEEAIANHRHQIIGVGLDSSEAGNPPSIFRGVFQRARAAGLRCVAHAGEEGPAGYITEALDIGVERIDHGVRCLEEPTVVRRLAQERVPLTVCPCSNHRLQVVRRFFGGENPVRAMLNAGLVVTLNSDDPAYFFGHVDKFGGTHGGYLPANYVVTAHECGLSADEVVVLARNSLESSFASPKEKEVHIATLRSYVENFATTTI</sequence>
<evidence type="ECO:0000313" key="8">
    <source>
        <dbReference type="Proteomes" id="UP001472866"/>
    </source>
</evidence>
<dbReference type="Pfam" id="PF00962">
    <property type="entry name" value="A_deaminase"/>
    <property type="match status" value="1"/>
</dbReference>
<dbReference type="NCBIfam" id="TIGR01430">
    <property type="entry name" value="aden_deam"/>
    <property type="match status" value="1"/>
</dbReference>
<dbReference type="InterPro" id="IPR032466">
    <property type="entry name" value="Metal_Hydrolase"/>
</dbReference>
<name>A0AAX4PLJ9_9CHLO</name>
<dbReference type="PANTHER" id="PTHR43114">
    <property type="entry name" value="ADENINE DEAMINASE"/>
    <property type="match status" value="1"/>
</dbReference>
<comment type="cofactor">
    <cofactor evidence="1">
        <name>Zn(2+)</name>
        <dbReference type="ChEBI" id="CHEBI:29105"/>
    </cofactor>
</comment>
<evidence type="ECO:0000256" key="4">
    <source>
        <dbReference type="ARBA" id="ARBA00022833"/>
    </source>
</evidence>
<dbReference type="InterPro" id="IPR028892">
    <property type="entry name" value="ADE"/>
</dbReference>
<evidence type="ECO:0000256" key="3">
    <source>
        <dbReference type="ARBA" id="ARBA00022801"/>
    </source>
</evidence>
<feature type="domain" description="Adenosine deaminase" evidence="6">
    <location>
        <begin position="38"/>
        <end position="384"/>
    </location>
</feature>
<evidence type="ECO:0000313" key="7">
    <source>
        <dbReference type="EMBL" id="WZN66782.1"/>
    </source>
</evidence>
<dbReference type="EMBL" id="CP151516">
    <property type="protein sequence ID" value="WZN66782.1"/>
    <property type="molecule type" value="Genomic_DNA"/>
</dbReference>
<dbReference type="Proteomes" id="UP001472866">
    <property type="component" value="Chromosome 16"/>
</dbReference>
<dbReference type="GO" id="GO:0043103">
    <property type="term" value="P:hypoxanthine salvage"/>
    <property type="evidence" value="ECO:0007669"/>
    <property type="project" value="TreeGrafter"/>
</dbReference>
<dbReference type="GO" id="GO:0046872">
    <property type="term" value="F:metal ion binding"/>
    <property type="evidence" value="ECO:0007669"/>
    <property type="project" value="UniProtKB-KW"/>
</dbReference>
<dbReference type="GO" id="GO:0006146">
    <property type="term" value="P:adenine catabolic process"/>
    <property type="evidence" value="ECO:0007669"/>
    <property type="project" value="InterPro"/>
</dbReference>
<dbReference type="PANTHER" id="PTHR43114:SF6">
    <property type="entry name" value="ADENINE DEAMINASE"/>
    <property type="match status" value="1"/>
</dbReference>
<protein>
    <submittedName>
        <fullName evidence="7">Adenine deaminase</fullName>
    </submittedName>
</protein>
<keyword evidence="2" id="KW-0479">Metal-binding</keyword>
<gene>
    <name evidence="7" type="ORF">HKI87_16g83520</name>
</gene>
<evidence type="ECO:0000256" key="2">
    <source>
        <dbReference type="ARBA" id="ARBA00022723"/>
    </source>
</evidence>
<keyword evidence="5" id="KW-0546">Nucleotide metabolism</keyword>
<accession>A0AAX4PLJ9</accession>
<evidence type="ECO:0000256" key="1">
    <source>
        <dbReference type="ARBA" id="ARBA00001947"/>
    </source>
</evidence>
<keyword evidence="8" id="KW-1185">Reference proteome</keyword>
<dbReference type="GO" id="GO:0005829">
    <property type="term" value="C:cytosol"/>
    <property type="evidence" value="ECO:0007669"/>
    <property type="project" value="TreeGrafter"/>
</dbReference>
<dbReference type="GO" id="GO:0009117">
    <property type="term" value="P:nucleotide metabolic process"/>
    <property type="evidence" value="ECO:0007669"/>
    <property type="project" value="UniProtKB-KW"/>
</dbReference>
<evidence type="ECO:0000259" key="6">
    <source>
        <dbReference type="Pfam" id="PF00962"/>
    </source>
</evidence>
<dbReference type="GO" id="GO:0000034">
    <property type="term" value="F:adenine deaminase activity"/>
    <property type="evidence" value="ECO:0007669"/>
    <property type="project" value="InterPro"/>
</dbReference>